<proteinExistence type="predicted"/>
<sequence length="48" mass="5410">EYFKCPSTGKCIPLEKVCDNFDDCPATIDQTNIVREDETSQACSMYSI</sequence>
<comment type="caution">
    <text evidence="4">The sequence shown here is derived from an EMBL/GenBank/DDBJ whole genome shotgun (WGS) entry which is preliminary data.</text>
</comment>
<reference evidence="4" key="1">
    <citation type="submission" date="2021-02" db="EMBL/GenBank/DDBJ databases">
        <authorList>
            <person name="Nowell W R."/>
        </authorList>
    </citation>
    <scope>NUCLEOTIDE SEQUENCE</scope>
</reference>
<dbReference type="EMBL" id="CAJOBJ010208622">
    <property type="protein sequence ID" value="CAF5004431.1"/>
    <property type="molecule type" value="Genomic_DNA"/>
</dbReference>
<evidence type="ECO:0000313" key="5">
    <source>
        <dbReference type="Proteomes" id="UP000681720"/>
    </source>
</evidence>
<name>A0A8S3DGY4_9BILA</name>
<comment type="caution">
    <text evidence="2">Lacks conserved residue(s) required for the propagation of feature annotation.</text>
</comment>
<evidence type="ECO:0000256" key="2">
    <source>
        <dbReference type="PROSITE-ProRule" id="PRU00124"/>
    </source>
</evidence>
<evidence type="ECO:0000256" key="1">
    <source>
        <dbReference type="ARBA" id="ARBA00023157"/>
    </source>
</evidence>
<dbReference type="SUPFAM" id="SSF57424">
    <property type="entry name" value="LDL receptor-like module"/>
    <property type="match status" value="1"/>
</dbReference>
<accession>A0A8S3DGY4</accession>
<protein>
    <submittedName>
        <fullName evidence="4">Uncharacterized protein</fullName>
    </submittedName>
</protein>
<evidence type="ECO:0000313" key="3">
    <source>
        <dbReference type="EMBL" id="CAF4982117.1"/>
    </source>
</evidence>
<dbReference type="Gene3D" id="4.10.400.10">
    <property type="entry name" value="Low-density Lipoprotein Receptor"/>
    <property type="match status" value="1"/>
</dbReference>
<dbReference type="InterPro" id="IPR036055">
    <property type="entry name" value="LDL_receptor-like_sf"/>
</dbReference>
<dbReference type="InterPro" id="IPR002172">
    <property type="entry name" value="LDrepeatLR_classA_rpt"/>
</dbReference>
<organism evidence="4 5">
    <name type="scientific">Rotaria magnacalcarata</name>
    <dbReference type="NCBI Taxonomy" id="392030"/>
    <lineage>
        <taxon>Eukaryota</taxon>
        <taxon>Metazoa</taxon>
        <taxon>Spiralia</taxon>
        <taxon>Gnathifera</taxon>
        <taxon>Rotifera</taxon>
        <taxon>Eurotatoria</taxon>
        <taxon>Bdelloidea</taxon>
        <taxon>Philodinida</taxon>
        <taxon>Philodinidae</taxon>
        <taxon>Rotaria</taxon>
    </lineage>
</organism>
<dbReference type="PROSITE" id="PS50068">
    <property type="entry name" value="LDLRA_2"/>
    <property type="match status" value="1"/>
</dbReference>
<gene>
    <name evidence="3" type="ORF">GIL414_LOCUS56104</name>
    <name evidence="4" type="ORF">GIL414_LOCUS57444</name>
</gene>
<keyword evidence="1" id="KW-1015">Disulfide bond</keyword>
<evidence type="ECO:0000313" key="4">
    <source>
        <dbReference type="EMBL" id="CAF5004431.1"/>
    </source>
</evidence>
<feature type="non-terminal residue" evidence="4">
    <location>
        <position position="1"/>
    </location>
</feature>
<dbReference type="Proteomes" id="UP000681720">
    <property type="component" value="Unassembled WGS sequence"/>
</dbReference>
<dbReference type="EMBL" id="CAJOBJ010200672">
    <property type="protein sequence ID" value="CAF4982117.1"/>
    <property type="molecule type" value="Genomic_DNA"/>
</dbReference>
<dbReference type="AlphaFoldDB" id="A0A8S3DGY4"/>